<proteinExistence type="predicted"/>
<dbReference type="AlphaFoldDB" id="A0A9P8QVY4"/>
<dbReference type="EMBL" id="JAIWOZ010000002">
    <property type="protein sequence ID" value="KAH6609647.1"/>
    <property type="molecule type" value="Genomic_DNA"/>
</dbReference>
<sequence length="372" mass="42070">MLPKGKARNAVAEQLQQTEQAQEAESCDALKNLNSFLSVAPKVFVNQLVSPNEYPAVQLRNGILTPAMSREPRNLNWLQTRLKTARDVSDWSTKKWQSYMMHSYLGTTREAIMFEMMPLFQEFPNQPEYIRTFCQRFEDFPEYAPLSLGIEKPLPGFAQGFRLEAFQEVDIDHLCAALCFAQDNASLTLPHIAGEFAYGDVRALETTSARHGAALVYMRTIALNHARKRDLEDTAEITTFITNGMSIHFFAHYASTSPQGQVEYHQYPILSANLIGSYTEFLLGITMLRNCQDNALFVATRLRDTLEEYHAKNGINAWAYHLNDGERILSESEDSEVEDGGGRNGKAKKHEDRDSDDRSDYRSTSESGKSLA</sequence>
<feature type="region of interest" description="Disordered" evidence="1">
    <location>
        <begin position="330"/>
        <end position="372"/>
    </location>
</feature>
<name>A0A9P8QVY4_9HYPO</name>
<comment type="caution">
    <text evidence="2">The sequence shown here is derived from an EMBL/GenBank/DDBJ whole genome shotgun (WGS) entry which is preliminary data.</text>
</comment>
<evidence type="ECO:0000313" key="2">
    <source>
        <dbReference type="EMBL" id="KAH6609647.1"/>
    </source>
</evidence>
<keyword evidence="3" id="KW-1185">Reference proteome</keyword>
<gene>
    <name evidence="2" type="ORF">Trco_002993</name>
</gene>
<dbReference type="OrthoDB" id="5424149at2759"/>
<evidence type="ECO:0000256" key="1">
    <source>
        <dbReference type="SAM" id="MobiDB-lite"/>
    </source>
</evidence>
<dbReference type="Proteomes" id="UP000827724">
    <property type="component" value="Unassembled WGS sequence"/>
</dbReference>
<protein>
    <submittedName>
        <fullName evidence="2">Uncharacterized protein</fullName>
    </submittedName>
</protein>
<evidence type="ECO:0000313" key="3">
    <source>
        <dbReference type="Proteomes" id="UP000827724"/>
    </source>
</evidence>
<organism evidence="2 3">
    <name type="scientific">Trichoderma cornu-damae</name>
    <dbReference type="NCBI Taxonomy" id="654480"/>
    <lineage>
        <taxon>Eukaryota</taxon>
        <taxon>Fungi</taxon>
        <taxon>Dikarya</taxon>
        <taxon>Ascomycota</taxon>
        <taxon>Pezizomycotina</taxon>
        <taxon>Sordariomycetes</taxon>
        <taxon>Hypocreomycetidae</taxon>
        <taxon>Hypocreales</taxon>
        <taxon>Hypocreaceae</taxon>
        <taxon>Trichoderma</taxon>
    </lineage>
</organism>
<reference evidence="2" key="1">
    <citation type="submission" date="2021-08" db="EMBL/GenBank/DDBJ databases">
        <title>Chromosome-Level Trichoderma cornu-damae using Hi-C Data.</title>
        <authorList>
            <person name="Kim C.S."/>
        </authorList>
    </citation>
    <scope>NUCLEOTIDE SEQUENCE</scope>
    <source>
        <strain evidence="2">KA19-0412C</strain>
    </source>
</reference>
<feature type="compositionally biased region" description="Basic and acidic residues" evidence="1">
    <location>
        <begin position="349"/>
        <end position="363"/>
    </location>
</feature>
<accession>A0A9P8QVY4</accession>